<accession>A0A553MKG0</accession>
<dbReference type="GO" id="GO:0005737">
    <property type="term" value="C:cytoplasm"/>
    <property type="evidence" value="ECO:0007669"/>
    <property type="project" value="TreeGrafter"/>
</dbReference>
<dbReference type="PANTHER" id="PTHR16234:SF5">
    <property type="entry name" value="AFG2-INTERACTING RIBOSOME MATURATION FACTOR"/>
    <property type="match status" value="1"/>
</dbReference>
<dbReference type="GO" id="GO:0005634">
    <property type="term" value="C:nucleus"/>
    <property type="evidence" value="ECO:0007669"/>
    <property type="project" value="TreeGrafter"/>
</dbReference>
<dbReference type="EMBL" id="SRMA01027522">
    <property type="protein sequence ID" value="TRY53660.1"/>
    <property type="molecule type" value="Genomic_DNA"/>
</dbReference>
<dbReference type="AlphaFoldDB" id="A0A553MKG0"/>
<name>A0A553MKG0_9TELE</name>
<sequence>MSAQALSSLHAELKRSFAILEASRREWEKCLDECRAYVSSLGNVAVQMKALKQTRIEKTPLSGFPGLPERLQYKLSLAMDELFRKMNENIISRQVSSVFALYERQSQALDIGVCVSRSALAPSIADMLQWLQDAEKYYRLQLLQRRNLLESLTLDDLTVMETAPKRWEDLCSDAQEQKISDALCQVSFFVENE</sequence>
<reference evidence="1 2" key="1">
    <citation type="journal article" date="2019" name="Sci. Data">
        <title>Hybrid genome assembly and annotation of Danionella translucida.</title>
        <authorList>
            <person name="Kadobianskyi M."/>
            <person name="Schulze L."/>
            <person name="Schuelke M."/>
            <person name="Judkewitz B."/>
        </authorList>
    </citation>
    <scope>NUCLEOTIDE SEQUENCE [LARGE SCALE GENOMIC DNA]</scope>
    <source>
        <strain evidence="1 2">Bolton</strain>
    </source>
</reference>
<organism evidence="1 2">
    <name type="scientific">Danionella cerebrum</name>
    <dbReference type="NCBI Taxonomy" id="2873325"/>
    <lineage>
        <taxon>Eukaryota</taxon>
        <taxon>Metazoa</taxon>
        <taxon>Chordata</taxon>
        <taxon>Craniata</taxon>
        <taxon>Vertebrata</taxon>
        <taxon>Euteleostomi</taxon>
        <taxon>Actinopterygii</taxon>
        <taxon>Neopterygii</taxon>
        <taxon>Teleostei</taxon>
        <taxon>Ostariophysi</taxon>
        <taxon>Cypriniformes</taxon>
        <taxon>Danionidae</taxon>
        <taxon>Danioninae</taxon>
        <taxon>Danionella</taxon>
    </lineage>
</organism>
<dbReference type="PANTHER" id="PTHR16234">
    <property type="entry name" value="SIMILAR TO HYPOTHETICAL PROTEIN FLJ20508"/>
    <property type="match status" value="1"/>
</dbReference>
<comment type="caution">
    <text evidence="1">The sequence shown here is derived from an EMBL/GenBank/DDBJ whole genome shotgun (WGS) entry which is preliminary data.</text>
</comment>
<dbReference type="Pfam" id="PF15011">
    <property type="entry name" value="CA109-like"/>
    <property type="match status" value="1"/>
</dbReference>
<evidence type="ECO:0000313" key="2">
    <source>
        <dbReference type="Proteomes" id="UP000316079"/>
    </source>
</evidence>
<proteinExistence type="predicted"/>
<evidence type="ECO:0000313" key="1">
    <source>
        <dbReference type="EMBL" id="TRY53660.1"/>
    </source>
</evidence>
<keyword evidence="2" id="KW-1185">Reference proteome</keyword>
<dbReference type="OrthoDB" id="6605214at2759"/>
<dbReference type="InterPro" id="IPR029159">
    <property type="entry name" value="CA109-like"/>
</dbReference>
<protein>
    <submittedName>
        <fullName evidence="1">Uncharacterized protein</fullName>
    </submittedName>
</protein>
<dbReference type="STRING" id="623744.A0A553MKG0"/>
<dbReference type="Proteomes" id="UP000316079">
    <property type="component" value="Unassembled WGS sequence"/>
</dbReference>
<gene>
    <name evidence="1" type="ORF">DNTS_008661</name>
</gene>